<feature type="domain" description="Recombinase" evidence="2">
    <location>
        <begin position="2"/>
        <end position="82"/>
    </location>
</feature>
<proteinExistence type="predicted"/>
<gene>
    <name evidence="4" type="ORF">E4K64_36505</name>
    <name evidence="3" type="ORF">E4K66_36320</name>
</gene>
<reference evidence="4 5" key="2">
    <citation type="submission" date="2019-03" db="EMBL/GenBank/DDBJ databases">
        <title>Bradyrhizobium strains diversity.</title>
        <authorList>
            <person name="Urquiaga M.C.O."/>
            <person name="Hungria M."/>
            <person name="Delamuta J.R.M."/>
            <person name="Klepa M.S."/>
        </authorList>
    </citation>
    <scope>NUCLEOTIDE SEQUENCE [LARGE SCALE GENOMIC DNA]</scope>
    <source>
        <strain evidence="4 5">CNPSo 3426</strain>
    </source>
</reference>
<dbReference type="AlphaFoldDB" id="A0A4Y9KPZ7"/>
<feature type="region of interest" description="Disordered" evidence="1">
    <location>
        <begin position="110"/>
        <end position="129"/>
    </location>
</feature>
<dbReference type="EMBL" id="SPQS01000040">
    <property type="protein sequence ID" value="TFV68544.1"/>
    <property type="molecule type" value="Genomic_DNA"/>
</dbReference>
<dbReference type="InterPro" id="IPR011109">
    <property type="entry name" value="DNA_bind_recombinase_dom"/>
</dbReference>
<accession>A0A4Y9KPZ7</accession>
<dbReference type="EMBL" id="SPQU01000039">
    <property type="protein sequence ID" value="TFV30206.1"/>
    <property type="molecule type" value="Genomic_DNA"/>
</dbReference>
<dbReference type="GO" id="GO:0000150">
    <property type="term" value="F:DNA strand exchange activity"/>
    <property type="evidence" value="ECO:0007669"/>
    <property type="project" value="InterPro"/>
</dbReference>
<dbReference type="Proteomes" id="UP000297700">
    <property type="component" value="Unassembled WGS sequence"/>
</dbReference>
<keyword evidence="6" id="KW-1185">Reference proteome</keyword>
<dbReference type="GO" id="GO:0003677">
    <property type="term" value="F:DNA binding"/>
    <property type="evidence" value="ECO:0007669"/>
    <property type="project" value="InterPro"/>
</dbReference>
<protein>
    <recommendedName>
        <fullName evidence="2">Recombinase domain-containing protein</fullName>
    </recommendedName>
</protein>
<dbReference type="Gene3D" id="3.90.1750.20">
    <property type="entry name" value="Putative Large Serine Recombinase, Chain B, Domain 2"/>
    <property type="match status" value="1"/>
</dbReference>
<comment type="caution">
    <text evidence="3">The sequence shown here is derived from an EMBL/GenBank/DDBJ whole genome shotgun (WGS) entry which is preliminary data.</text>
</comment>
<sequence length="129" mass="15145">MARELSARGVANHRVVPWNLQMIGRILRNENYTGNTVYFRTSNYLRGRRVINAKAKLIRAFDALEQIVSRNVFDAAQWIIERQIRQRLSSDELLKRLRVLQHRLGTHSLSTRSVEQREPQRGPVRAEVR</sequence>
<feature type="compositionally biased region" description="Basic and acidic residues" evidence="1">
    <location>
        <begin position="114"/>
        <end position="129"/>
    </location>
</feature>
<dbReference type="InterPro" id="IPR038109">
    <property type="entry name" value="DNA_bind_recomb_sf"/>
</dbReference>
<evidence type="ECO:0000256" key="1">
    <source>
        <dbReference type="SAM" id="MobiDB-lite"/>
    </source>
</evidence>
<evidence type="ECO:0000313" key="4">
    <source>
        <dbReference type="EMBL" id="TFV68544.1"/>
    </source>
</evidence>
<evidence type="ECO:0000313" key="5">
    <source>
        <dbReference type="Proteomes" id="UP000297700"/>
    </source>
</evidence>
<name>A0A4Y9KPZ7_9BRAD</name>
<accession>A0A4Y9NLF8</accession>
<evidence type="ECO:0000313" key="3">
    <source>
        <dbReference type="EMBL" id="TFV30206.1"/>
    </source>
</evidence>
<dbReference type="Proteomes" id="UP000298225">
    <property type="component" value="Unassembled WGS sequence"/>
</dbReference>
<dbReference type="OrthoDB" id="9804620at2"/>
<evidence type="ECO:0000259" key="2">
    <source>
        <dbReference type="Pfam" id="PF07508"/>
    </source>
</evidence>
<dbReference type="Pfam" id="PF07508">
    <property type="entry name" value="Recombinase"/>
    <property type="match status" value="1"/>
</dbReference>
<organism evidence="3 6">
    <name type="scientific">Bradyrhizobium frederickii</name>
    <dbReference type="NCBI Taxonomy" id="2560054"/>
    <lineage>
        <taxon>Bacteria</taxon>
        <taxon>Pseudomonadati</taxon>
        <taxon>Pseudomonadota</taxon>
        <taxon>Alphaproteobacteria</taxon>
        <taxon>Hyphomicrobiales</taxon>
        <taxon>Nitrobacteraceae</taxon>
        <taxon>Bradyrhizobium</taxon>
    </lineage>
</organism>
<evidence type="ECO:0000313" key="6">
    <source>
        <dbReference type="Proteomes" id="UP000298225"/>
    </source>
</evidence>
<reference evidence="3 6" key="1">
    <citation type="submission" date="2019-03" db="EMBL/GenBank/DDBJ databases">
        <title>Bradyrhizobium strains diversity isolated from Chamaecrista fasciculata.</title>
        <authorList>
            <person name="Urquiaga M.C.O."/>
            <person name="Hungria M."/>
            <person name="Delamuta J.R.M."/>
        </authorList>
    </citation>
    <scope>NUCLEOTIDE SEQUENCE [LARGE SCALE GENOMIC DNA]</scope>
    <source>
        <strain evidence="3 6">CNPSo 3424</strain>
    </source>
</reference>